<dbReference type="PROSITE" id="PS50112">
    <property type="entry name" value="PAS"/>
    <property type="match status" value="2"/>
</dbReference>
<evidence type="ECO:0000256" key="3">
    <source>
        <dbReference type="ARBA" id="ARBA00022553"/>
    </source>
</evidence>
<dbReference type="GO" id="GO:0004673">
    <property type="term" value="F:protein histidine kinase activity"/>
    <property type="evidence" value="ECO:0007669"/>
    <property type="project" value="UniProtKB-EC"/>
</dbReference>
<comment type="caution">
    <text evidence="10">The sequence shown here is derived from an EMBL/GenBank/DDBJ whole genome shotgun (WGS) entry which is preliminary data.</text>
</comment>
<dbReference type="Gene3D" id="3.30.450.20">
    <property type="entry name" value="PAS domain"/>
    <property type="match status" value="2"/>
</dbReference>
<dbReference type="PANTHER" id="PTHR43304:SF1">
    <property type="entry name" value="PAC DOMAIN-CONTAINING PROTEIN"/>
    <property type="match status" value="1"/>
</dbReference>
<protein>
    <recommendedName>
        <fullName evidence="2">histidine kinase</fullName>
        <ecNumber evidence="2">2.7.13.3</ecNumber>
    </recommendedName>
</protein>
<evidence type="ECO:0000313" key="11">
    <source>
        <dbReference type="Proteomes" id="UP000281564"/>
    </source>
</evidence>
<dbReference type="InterPro" id="IPR036890">
    <property type="entry name" value="HATPase_C_sf"/>
</dbReference>
<dbReference type="InterPro" id="IPR029016">
    <property type="entry name" value="GAF-like_dom_sf"/>
</dbReference>
<dbReference type="SUPFAM" id="SSF55785">
    <property type="entry name" value="PYP-like sensor domain (PAS domain)"/>
    <property type="match status" value="2"/>
</dbReference>
<dbReference type="RefSeq" id="WP_120083336.1">
    <property type="nucleotide sequence ID" value="NZ_QMDW01000003.1"/>
</dbReference>
<feature type="domain" description="PAS" evidence="8">
    <location>
        <begin position="21"/>
        <end position="98"/>
    </location>
</feature>
<dbReference type="Gene3D" id="3.30.450.40">
    <property type="match status" value="1"/>
</dbReference>
<feature type="coiled-coil region" evidence="6">
    <location>
        <begin position="135"/>
        <end position="162"/>
    </location>
</feature>
<dbReference type="InterPro" id="IPR000014">
    <property type="entry name" value="PAS"/>
</dbReference>
<dbReference type="SMART" id="SM00387">
    <property type="entry name" value="HATPase_c"/>
    <property type="match status" value="1"/>
</dbReference>
<evidence type="ECO:0000259" key="9">
    <source>
        <dbReference type="PROSITE" id="PS50113"/>
    </source>
</evidence>
<evidence type="ECO:0000259" key="8">
    <source>
        <dbReference type="PROSITE" id="PS50112"/>
    </source>
</evidence>
<reference evidence="10 11" key="1">
    <citation type="submission" date="2018-06" db="EMBL/GenBank/DDBJ databases">
        <title>Halonotius sp. F13-13 a new haloarchaeeon isolated from a solar saltern from Isla Cristina, Huelva, Spain.</title>
        <authorList>
            <person name="Duran-Viseras A."/>
            <person name="Sanchez-Porro C."/>
            <person name="Ventosa A."/>
        </authorList>
    </citation>
    <scope>NUCLEOTIDE SEQUENCE [LARGE SCALE GENOMIC DNA]</scope>
    <source>
        <strain evidence="10 11">CECT 7525</strain>
    </source>
</reference>
<dbReference type="PRINTS" id="PR00344">
    <property type="entry name" value="BCTRLSENSOR"/>
</dbReference>
<dbReference type="PROSITE" id="PS50113">
    <property type="entry name" value="PAC"/>
    <property type="match status" value="2"/>
</dbReference>
<evidence type="ECO:0000259" key="7">
    <source>
        <dbReference type="PROSITE" id="PS50109"/>
    </source>
</evidence>
<sequence>MKGDSDAPADADAGDTAAGESRDVYQTIFEEMSDAAFLIDVDRSGQDYTFTYLRNNASRQQQTGLSEDELRGQRPRELLDDEQGLVVAENYRRCVEQKETLRYEETLQLPGGTSHWQTRLTPIVTAGEVTQIVGVARDITDKKEQEQQLERINRRFETIMETMSAAVFLKDADGQYLMMNQACRELFNAEDRDIVGLTDAELFPPDTAEQAKTDDQQVIETGETIEVEETIPTAAGNTVRLTRKSPVYDERGDVVGLCGVSTDITDRKQYREALDSLLDATRQMVSASTTEEVAEVVTTTVKESIGLAMNGVHLYDETAGGLAPVSVSQGSRQVVEEPPVLDEGVGWQAYETGEPQVYHDLQAADTVYNDQTDIQSEIAFPLGDHGVLLISSTETDSFTDSDITLANTLAVNATAALSQIETYQQLQAHEQTVAEQRDNLRIVNKIVRHDIRNDLQLIAAYAKRAEDRVDEAKELHKISQRVTNAVELTKTAREVTDILLQADQTDEGVVLSAVLSPQIENIDSSYPRSTIKIIGQVPDIAVVGSDMLESVFRNLLSNAIQHNDKAAPEVSVSVSETDSSAVVEVADNGPGIPDRHKTSMFEEGNSGLDSDGTGLGLYLVKKIVERNNGRIEVVDNEPDGTVFILKLPKMQSR</sequence>
<name>A0A3A6Q2D1_9EURY</name>
<dbReference type="NCBIfam" id="TIGR00229">
    <property type="entry name" value="sensory_box"/>
    <property type="match status" value="2"/>
</dbReference>
<dbReference type="PANTHER" id="PTHR43304">
    <property type="entry name" value="PHYTOCHROME-LIKE PROTEIN CPH1"/>
    <property type="match status" value="1"/>
</dbReference>
<dbReference type="EC" id="2.7.13.3" evidence="2"/>
<accession>A0A3A6Q2D1</accession>
<dbReference type="InterPro" id="IPR004358">
    <property type="entry name" value="Sig_transdc_His_kin-like_C"/>
</dbReference>
<dbReference type="InterPro" id="IPR003018">
    <property type="entry name" value="GAF"/>
</dbReference>
<feature type="domain" description="PAS" evidence="8">
    <location>
        <begin position="152"/>
        <end position="222"/>
    </location>
</feature>
<dbReference type="CDD" id="cd00130">
    <property type="entry name" value="PAS"/>
    <property type="match status" value="2"/>
</dbReference>
<evidence type="ECO:0000313" key="10">
    <source>
        <dbReference type="EMBL" id="RJX51091.1"/>
    </source>
</evidence>
<dbReference type="Pfam" id="PF08448">
    <property type="entry name" value="PAS_4"/>
    <property type="match status" value="2"/>
</dbReference>
<evidence type="ECO:0000256" key="4">
    <source>
        <dbReference type="ARBA" id="ARBA00022679"/>
    </source>
</evidence>
<dbReference type="Gene3D" id="3.30.565.10">
    <property type="entry name" value="Histidine kinase-like ATPase, C-terminal domain"/>
    <property type="match status" value="1"/>
</dbReference>
<keyword evidence="5" id="KW-0418">Kinase</keyword>
<dbReference type="InterPro" id="IPR000700">
    <property type="entry name" value="PAS-assoc_C"/>
</dbReference>
<dbReference type="AlphaFoldDB" id="A0A3A6Q2D1"/>
<dbReference type="EMBL" id="QMDW01000003">
    <property type="protein sequence ID" value="RJX51091.1"/>
    <property type="molecule type" value="Genomic_DNA"/>
</dbReference>
<dbReference type="SUPFAM" id="SSF55874">
    <property type="entry name" value="ATPase domain of HSP90 chaperone/DNA topoisomerase II/histidine kinase"/>
    <property type="match status" value="1"/>
</dbReference>
<dbReference type="InterPro" id="IPR005467">
    <property type="entry name" value="His_kinase_dom"/>
</dbReference>
<dbReference type="OrthoDB" id="3369at2157"/>
<evidence type="ECO:0000256" key="6">
    <source>
        <dbReference type="SAM" id="Coils"/>
    </source>
</evidence>
<dbReference type="Pfam" id="PF02518">
    <property type="entry name" value="HATPase_c"/>
    <property type="match status" value="1"/>
</dbReference>
<gene>
    <name evidence="10" type="ORF">DP106_03125</name>
</gene>
<keyword evidence="6" id="KW-0175">Coiled coil</keyword>
<dbReference type="PROSITE" id="PS50109">
    <property type="entry name" value="HIS_KIN"/>
    <property type="match status" value="1"/>
</dbReference>
<dbReference type="InterPro" id="IPR013656">
    <property type="entry name" value="PAS_4"/>
</dbReference>
<comment type="catalytic activity">
    <reaction evidence="1">
        <text>ATP + protein L-histidine = ADP + protein N-phospho-L-histidine.</text>
        <dbReference type="EC" id="2.7.13.3"/>
    </reaction>
</comment>
<dbReference type="Proteomes" id="UP000281564">
    <property type="component" value="Unassembled WGS sequence"/>
</dbReference>
<organism evidence="10 11">
    <name type="scientific">Halonotius pteroides</name>
    <dbReference type="NCBI Taxonomy" id="268735"/>
    <lineage>
        <taxon>Archaea</taxon>
        <taxon>Methanobacteriati</taxon>
        <taxon>Methanobacteriota</taxon>
        <taxon>Stenosarchaea group</taxon>
        <taxon>Halobacteria</taxon>
        <taxon>Halobacteriales</taxon>
        <taxon>Haloferacaceae</taxon>
        <taxon>Halonotius</taxon>
    </lineage>
</organism>
<dbReference type="InterPro" id="IPR052162">
    <property type="entry name" value="Sensor_kinase/Photoreceptor"/>
</dbReference>
<feature type="domain" description="Histidine kinase" evidence="7">
    <location>
        <begin position="446"/>
        <end position="651"/>
    </location>
</feature>
<feature type="domain" description="PAC" evidence="9">
    <location>
        <begin position="101"/>
        <end position="151"/>
    </location>
</feature>
<feature type="domain" description="PAC" evidence="9">
    <location>
        <begin position="225"/>
        <end position="276"/>
    </location>
</feature>
<dbReference type="CDD" id="cd00075">
    <property type="entry name" value="HATPase"/>
    <property type="match status" value="1"/>
</dbReference>
<dbReference type="SMART" id="SM00091">
    <property type="entry name" value="PAS"/>
    <property type="match status" value="2"/>
</dbReference>
<keyword evidence="4" id="KW-0808">Transferase</keyword>
<evidence type="ECO:0000256" key="5">
    <source>
        <dbReference type="ARBA" id="ARBA00022777"/>
    </source>
</evidence>
<keyword evidence="11" id="KW-1185">Reference proteome</keyword>
<dbReference type="InterPro" id="IPR003594">
    <property type="entry name" value="HATPase_dom"/>
</dbReference>
<dbReference type="SMART" id="SM00065">
    <property type="entry name" value="GAF"/>
    <property type="match status" value="1"/>
</dbReference>
<proteinExistence type="predicted"/>
<dbReference type="SUPFAM" id="SSF55781">
    <property type="entry name" value="GAF domain-like"/>
    <property type="match status" value="1"/>
</dbReference>
<keyword evidence="3" id="KW-0597">Phosphoprotein</keyword>
<evidence type="ECO:0000256" key="1">
    <source>
        <dbReference type="ARBA" id="ARBA00000085"/>
    </source>
</evidence>
<evidence type="ECO:0000256" key="2">
    <source>
        <dbReference type="ARBA" id="ARBA00012438"/>
    </source>
</evidence>
<dbReference type="InterPro" id="IPR035965">
    <property type="entry name" value="PAS-like_dom_sf"/>
</dbReference>
<dbReference type="Pfam" id="PF13185">
    <property type="entry name" value="GAF_2"/>
    <property type="match status" value="1"/>
</dbReference>